<accession>A2EDQ0</accession>
<proteinExistence type="predicted"/>
<dbReference type="VEuPathDB" id="TrichDB:TVAG_309040"/>
<reference evidence="2" key="1">
    <citation type="submission" date="2006-10" db="EMBL/GenBank/DDBJ databases">
        <authorList>
            <person name="Amadeo P."/>
            <person name="Zhao Q."/>
            <person name="Wortman J."/>
            <person name="Fraser-Liggett C."/>
            <person name="Carlton J."/>
        </authorList>
    </citation>
    <scope>NUCLEOTIDE SEQUENCE</scope>
    <source>
        <strain evidence="2">G3</strain>
    </source>
</reference>
<evidence type="ECO:0000313" key="3">
    <source>
        <dbReference type="Proteomes" id="UP000001542"/>
    </source>
</evidence>
<dbReference type="EMBL" id="DS113362">
    <property type="protein sequence ID" value="EAY09215.1"/>
    <property type="molecule type" value="Genomic_DNA"/>
</dbReference>
<protein>
    <recommendedName>
        <fullName evidence="1">Glycosyltransferase 61 catalytic domain-containing protein</fullName>
    </recommendedName>
</protein>
<dbReference type="InterPro" id="IPR049625">
    <property type="entry name" value="Glyco_transf_61_cat"/>
</dbReference>
<dbReference type="Pfam" id="PF04577">
    <property type="entry name" value="Glyco_transf_61"/>
    <property type="match status" value="1"/>
</dbReference>
<dbReference type="InParanoid" id="A2EDQ0"/>
<gene>
    <name evidence="2" type="ORF">TVAG_309040</name>
</gene>
<evidence type="ECO:0000313" key="2">
    <source>
        <dbReference type="EMBL" id="EAY09215.1"/>
    </source>
</evidence>
<dbReference type="VEuPathDB" id="TrichDB:TVAGG3_0944730"/>
<reference evidence="2" key="2">
    <citation type="journal article" date="2007" name="Science">
        <title>Draft genome sequence of the sexually transmitted pathogen Trichomonas vaginalis.</title>
        <authorList>
            <person name="Carlton J.M."/>
            <person name="Hirt R.P."/>
            <person name="Silva J.C."/>
            <person name="Delcher A.L."/>
            <person name="Schatz M."/>
            <person name="Zhao Q."/>
            <person name="Wortman J.R."/>
            <person name="Bidwell S.L."/>
            <person name="Alsmark U.C.M."/>
            <person name="Besteiro S."/>
            <person name="Sicheritz-Ponten T."/>
            <person name="Noel C.J."/>
            <person name="Dacks J.B."/>
            <person name="Foster P.G."/>
            <person name="Simillion C."/>
            <person name="Van de Peer Y."/>
            <person name="Miranda-Saavedra D."/>
            <person name="Barton G.J."/>
            <person name="Westrop G.D."/>
            <person name="Mueller S."/>
            <person name="Dessi D."/>
            <person name="Fiori P.L."/>
            <person name="Ren Q."/>
            <person name="Paulsen I."/>
            <person name="Zhang H."/>
            <person name="Bastida-Corcuera F.D."/>
            <person name="Simoes-Barbosa A."/>
            <person name="Brown M.T."/>
            <person name="Hayes R.D."/>
            <person name="Mukherjee M."/>
            <person name="Okumura C.Y."/>
            <person name="Schneider R."/>
            <person name="Smith A.J."/>
            <person name="Vanacova S."/>
            <person name="Villalvazo M."/>
            <person name="Haas B.J."/>
            <person name="Pertea M."/>
            <person name="Feldblyum T.V."/>
            <person name="Utterback T.R."/>
            <person name="Shu C.L."/>
            <person name="Osoegawa K."/>
            <person name="de Jong P.J."/>
            <person name="Hrdy I."/>
            <person name="Horvathova L."/>
            <person name="Zubacova Z."/>
            <person name="Dolezal P."/>
            <person name="Malik S.B."/>
            <person name="Logsdon J.M. Jr."/>
            <person name="Henze K."/>
            <person name="Gupta A."/>
            <person name="Wang C.C."/>
            <person name="Dunne R.L."/>
            <person name="Upcroft J.A."/>
            <person name="Upcroft P."/>
            <person name="White O."/>
            <person name="Salzberg S.L."/>
            <person name="Tang P."/>
            <person name="Chiu C.-H."/>
            <person name="Lee Y.-S."/>
            <person name="Embley T.M."/>
            <person name="Coombs G.H."/>
            <person name="Mottram J.C."/>
            <person name="Tachezy J."/>
            <person name="Fraser-Liggett C.M."/>
            <person name="Johnson P.J."/>
        </authorList>
    </citation>
    <scope>NUCLEOTIDE SEQUENCE [LARGE SCALE GENOMIC DNA]</scope>
    <source>
        <strain evidence="2">G3</strain>
    </source>
</reference>
<evidence type="ECO:0000259" key="1">
    <source>
        <dbReference type="Pfam" id="PF04577"/>
    </source>
</evidence>
<feature type="domain" description="Glycosyltransferase 61 catalytic" evidence="1">
    <location>
        <begin position="84"/>
        <end position="260"/>
    </location>
</feature>
<name>A2EDQ0_TRIV3</name>
<dbReference type="Proteomes" id="UP000001542">
    <property type="component" value="Unassembled WGS sequence"/>
</dbReference>
<dbReference type="RefSeq" id="XP_001321438.1">
    <property type="nucleotide sequence ID" value="XM_001321403.1"/>
</dbReference>
<sequence>MKTDNYFRTLTSQRSTYVSSVGDLAKKRSAVYITFFYDSYLSPIPSTKEFAINTYNNNQTIPENRTTIGHYATGVFYDQFYWHWGHLIHDFFSAIIHLPKSVIDHGFITITPPSGRDMTNEYLTAFGYNTIQLIDLTPKQQVHVDSLIVLSSLYQSHGYSIGGIKRLRKLVFDRYDLHNIKPYKYSLINRPGKKRIIANVQELLDSLNKNVPVDGKWNEEKMNIHDFNSTVKIWSVAKVVVTPCGSSCYNSIAMQEMTGLLIMMSHILDVPNFVLAAASNICLVGVANPQINHDTEKPIPCNVDMMTAGASRLLDLIQKGHTYDSLFYVPNEVKVQEFNGIEVKELKFLESTYEETKLY</sequence>
<dbReference type="AlphaFoldDB" id="A2EDQ0"/>
<dbReference type="KEGG" id="tva:4767131"/>
<organism evidence="2 3">
    <name type="scientific">Trichomonas vaginalis (strain ATCC PRA-98 / G3)</name>
    <dbReference type="NCBI Taxonomy" id="412133"/>
    <lineage>
        <taxon>Eukaryota</taxon>
        <taxon>Metamonada</taxon>
        <taxon>Parabasalia</taxon>
        <taxon>Trichomonadida</taxon>
        <taxon>Trichomonadidae</taxon>
        <taxon>Trichomonas</taxon>
    </lineage>
</organism>
<dbReference type="GO" id="GO:0016757">
    <property type="term" value="F:glycosyltransferase activity"/>
    <property type="evidence" value="ECO:0000318"/>
    <property type="project" value="GO_Central"/>
</dbReference>
<keyword evidence="3" id="KW-1185">Reference proteome</keyword>